<dbReference type="PANTHER" id="PTHR43764">
    <property type="entry name" value="MOLYBDENUM COFACTOR BIOSYNTHESIS"/>
    <property type="match status" value="1"/>
</dbReference>
<gene>
    <name evidence="5" type="primary">moaB</name>
    <name evidence="5" type="ordered locus">MLP_45690</name>
</gene>
<sequence>MNDSADPGHELAGSPHDHGAAAHGQVGTALVITVSTRAHAGVYADESGPLIVTALTEIGFLVDGPQIVPDGKAVGWALRDGVDHGYDVIITTGGTGLAPSDATPEQTKPLLEKEIPQLPAELARHGVESGVPTAVLSRGVAGLAGRTLIVNLPGSLGGAADGMTLLGPLLPHAVAQLRGGDHRRPGH</sequence>
<evidence type="ECO:0000313" key="6">
    <source>
        <dbReference type="Proteomes" id="UP000007947"/>
    </source>
</evidence>
<dbReference type="eggNOG" id="COG0521">
    <property type="taxonomic scope" value="Bacteria"/>
</dbReference>
<dbReference type="CDD" id="cd00886">
    <property type="entry name" value="MogA_MoaB"/>
    <property type="match status" value="1"/>
</dbReference>
<dbReference type="SMART" id="SM00852">
    <property type="entry name" value="MoCF_biosynth"/>
    <property type="match status" value="1"/>
</dbReference>
<comment type="pathway">
    <text evidence="1">Cofactor biosynthesis; molybdopterin biosynthesis.</text>
</comment>
<dbReference type="GO" id="GO:0006777">
    <property type="term" value="P:Mo-molybdopterin cofactor biosynthetic process"/>
    <property type="evidence" value="ECO:0007669"/>
    <property type="project" value="UniProtKB-KW"/>
</dbReference>
<dbReference type="KEGG" id="mph:MLP_45690"/>
<proteinExistence type="predicted"/>
<dbReference type="PROSITE" id="PS01078">
    <property type="entry name" value="MOCF_BIOSYNTHESIS_1"/>
    <property type="match status" value="1"/>
</dbReference>
<keyword evidence="2" id="KW-0501">Molybdenum cofactor biosynthesis</keyword>
<dbReference type="InterPro" id="IPR051920">
    <property type="entry name" value="MPT_Adenylyltrnsfr/MoaC-Rel"/>
</dbReference>
<dbReference type="InterPro" id="IPR036425">
    <property type="entry name" value="MoaB/Mog-like_dom_sf"/>
</dbReference>
<protein>
    <submittedName>
        <fullName evidence="5">Molybdenum cofactor biosynthesis protein B</fullName>
    </submittedName>
</protein>
<dbReference type="UniPathway" id="UPA00344"/>
<dbReference type="EMBL" id="AP012204">
    <property type="protein sequence ID" value="BAK37583.1"/>
    <property type="molecule type" value="Genomic_DNA"/>
</dbReference>
<evidence type="ECO:0000256" key="2">
    <source>
        <dbReference type="ARBA" id="ARBA00023150"/>
    </source>
</evidence>
<dbReference type="SUPFAM" id="SSF53218">
    <property type="entry name" value="Molybdenum cofactor biosynthesis proteins"/>
    <property type="match status" value="1"/>
</dbReference>
<dbReference type="Proteomes" id="UP000007947">
    <property type="component" value="Chromosome"/>
</dbReference>
<dbReference type="PANTHER" id="PTHR43764:SF1">
    <property type="entry name" value="MOLYBDOPTERIN MOLYBDOTRANSFERASE"/>
    <property type="match status" value="1"/>
</dbReference>
<keyword evidence="6" id="KW-1185">Reference proteome</keyword>
<dbReference type="AlphaFoldDB" id="F5XE35"/>
<dbReference type="STRING" id="1032480.MLP_45690"/>
<feature type="domain" description="MoaB/Mog" evidence="4">
    <location>
        <begin position="30"/>
        <end position="173"/>
    </location>
</feature>
<evidence type="ECO:0000313" key="5">
    <source>
        <dbReference type="EMBL" id="BAK37583.1"/>
    </source>
</evidence>
<dbReference type="RefSeq" id="WP_013865416.1">
    <property type="nucleotide sequence ID" value="NC_015635.1"/>
</dbReference>
<dbReference type="InterPro" id="IPR001453">
    <property type="entry name" value="MoaB/Mog_dom"/>
</dbReference>
<evidence type="ECO:0000256" key="3">
    <source>
        <dbReference type="SAM" id="MobiDB-lite"/>
    </source>
</evidence>
<dbReference type="Gene3D" id="3.40.980.10">
    <property type="entry name" value="MoaB/Mog-like domain"/>
    <property type="match status" value="1"/>
</dbReference>
<evidence type="ECO:0000259" key="4">
    <source>
        <dbReference type="SMART" id="SM00852"/>
    </source>
</evidence>
<dbReference type="InterPro" id="IPR008284">
    <property type="entry name" value="MoCF_biosynth_CS"/>
</dbReference>
<dbReference type="OrthoDB" id="9794429at2"/>
<name>F5XE35_MICPN</name>
<dbReference type="NCBIfam" id="TIGR00177">
    <property type="entry name" value="molyb_syn"/>
    <property type="match status" value="1"/>
</dbReference>
<accession>F5XE35</accession>
<organism evidence="5 6">
    <name type="scientific">Microlunatus phosphovorus (strain ATCC 700054 / DSM 10555 / JCM 9379 / NBRC 101784 / NCIMB 13414 / VKM Ac-1990 / NM-1)</name>
    <dbReference type="NCBI Taxonomy" id="1032480"/>
    <lineage>
        <taxon>Bacteria</taxon>
        <taxon>Bacillati</taxon>
        <taxon>Actinomycetota</taxon>
        <taxon>Actinomycetes</taxon>
        <taxon>Propionibacteriales</taxon>
        <taxon>Propionibacteriaceae</taxon>
        <taxon>Microlunatus</taxon>
    </lineage>
</organism>
<feature type="region of interest" description="Disordered" evidence="3">
    <location>
        <begin position="1"/>
        <end position="22"/>
    </location>
</feature>
<evidence type="ECO:0000256" key="1">
    <source>
        <dbReference type="ARBA" id="ARBA00005046"/>
    </source>
</evidence>
<dbReference type="Pfam" id="PF00994">
    <property type="entry name" value="MoCF_biosynth"/>
    <property type="match status" value="1"/>
</dbReference>
<reference evidence="5 6" key="1">
    <citation type="submission" date="2011-05" db="EMBL/GenBank/DDBJ databases">
        <title>Whole genome sequence of Microlunatus phosphovorus NM-1.</title>
        <authorList>
            <person name="Hosoyama A."/>
            <person name="Sasaki K."/>
            <person name="Harada T."/>
            <person name="Igarashi R."/>
            <person name="Kawakoshi A."/>
            <person name="Sasagawa M."/>
            <person name="Fukada J."/>
            <person name="Nakamura S."/>
            <person name="Katano Y."/>
            <person name="Hanada S."/>
            <person name="Kamagata Y."/>
            <person name="Nakamura N."/>
            <person name="Yamazaki S."/>
            <person name="Fujita N."/>
        </authorList>
    </citation>
    <scope>NUCLEOTIDE SEQUENCE [LARGE SCALE GENOMIC DNA]</scope>
    <source>
        <strain evidence="6">ATCC 700054 / DSM 10555 / JCM 9379 / NBRC 101784 / NCIMB 13414 / VKM Ac-1990 / NM-1</strain>
    </source>
</reference>
<dbReference type="HOGENOM" id="CLU_077358_4_1_11"/>